<keyword evidence="2" id="KW-1133">Transmembrane helix</keyword>
<feature type="region of interest" description="Disordered" evidence="1">
    <location>
        <begin position="252"/>
        <end position="329"/>
    </location>
</feature>
<gene>
    <name evidence="3" type="ORF">BCR41DRAFT_389753</name>
</gene>
<protein>
    <submittedName>
        <fullName evidence="3">Uncharacterized protein</fullName>
    </submittedName>
</protein>
<organism evidence="3 4">
    <name type="scientific">Lobosporangium transversale</name>
    <dbReference type="NCBI Taxonomy" id="64571"/>
    <lineage>
        <taxon>Eukaryota</taxon>
        <taxon>Fungi</taxon>
        <taxon>Fungi incertae sedis</taxon>
        <taxon>Mucoromycota</taxon>
        <taxon>Mortierellomycotina</taxon>
        <taxon>Mortierellomycetes</taxon>
        <taxon>Mortierellales</taxon>
        <taxon>Mortierellaceae</taxon>
        <taxon>Lobosporangium</taxon>
    </lineage>
</organism>
<evidence type="ECO:0000256" key="1">
    <source>
        <dbReference type="SAM" id="MobiDB-lite"/>
    </source>
</evidence>
<comment type="caution">
    <text evidence="3">The sequence shown here is derived from an EMBL/GenBank/DDBJ whole genome shotgun (WGS) entry which is preliminary data.</text>
</comment>
<feature type="region of interest" description="Disordered" evidence="1">
    <location>
        <begin position="36"/>
        <end position="99"/>
    </location>
</feature>
<dbReference type="RefSeq" id="XP_021876849.1">
    <property type="nucleotide sequence ID" value="XM_022028155.1"/>
</dbReference>
<keyword evidence="4" id="KW-1185">Reference proteome</keyword>
<dbReference type="Proteomes" id="UP000193648">
    <property type="component" value="Unassembled WGS sequence"/>
</dbReference>
<dbReference type="EMBL" id="MCFF01000053">
    <property type="protein sequence ID" value="ORZ04985.1"/>
    <property type="molecule type" value="Genomic_DNA"/>
</dbReference>
<feature type="compositionally biased region" description="Polar residues" evidence="1">
    <location>
        <begin position="317"/>
        <end position="329"/>
    </location>
</feature>
<dbReference type="GeneID" id="33569998"/>
<keyword evidence="2" id="KW-0472">Membrane</keyword>
<feature type="transmembrane region" description="Helical" evidence="2">
    <location>
        <begin position="6"/>
        <end position="25"/>
    </location>
</feature>
<sequence>MVHPGIIVASVFGVVVTGVVIYTIIKEEFFEQPSSTNYERFRENHRQQQRQQQQQEEEDQDRYNFYSSSTSIHGDYELRQRRIPQPEDDENEKSKLDNDLMQRLQRVEAEEARLAEKERAMREREENLQRSMREHEERLEREMRESFVLRERRDEEEEEDEDEQLAKTLRQREPHISPPTISEIYQNPFASHEPLIQNYNVTDSQESIDYHHTSPSAATESTTTAIETTAPQSGVSSRAANAILRHDLSSSHHENINPFEDPSTLLENLSSSSDRSSVHGHGRMNGDVFADSEDRSVTVDRDDEEDFEWTEAEIGSIGSQESDESWVSH</sequence>
<dbReference type="AlphaFoldDB" id="A0A1Y2G9S1"/>
<reference evidence="3 4" key="1">
    <citation type="submission" date="2016-07" db="EMBL/GenBank/DDBJ databases">
        <title>Pervasive Adenine N6-methylation of Active Genes in Fungi.</title>
        <authorList>
            <consortium name="DOE Joint Genome Institute"/>
            <person name="Mondo S.J."/>
            <person name="Dannebaum R.O."/>
            <person name="Kuo R.C."/>
            <person name="Labutti K."/>
            <person name="Haridas S."/>
            <person name="Kuo A."/>
            <person name="Salamov A."/>
            <person name="Ahrendt S.R."/>
            <person name="Lipzen A."/>
            <person name="Sullivan W."/>
            <person name="Andreopoulos W.B."/>
            <person name="Clum A."/>
            <person name="Lindquist E."/>
            <person name="Daum C."/>
            <person name="Ramamoorthy G.K."/>
            <person name="Gryganskyi A."/>
            <person name="Culley D."/>
            <person name="Magnuson J.K."/>
            <person name="James T.Y."/>
            <person name="O'Malley M.A."/>
            <person name="Stajich J.E."/>
            <person name="Spatafora J.W."/>
            <person name="Visel A."/>
            <person name="Grigoriev I.V."/>
        </authorList>
    </citation>
    <scope>NUCLEOTIDE SEQUENCE [LARGE SCALE GENOMIC DNA]</scope>
    <source>
        <strain evidence="3 4">NRRL 3116</strain>
    </source>
</reference>
<feature type="region of interest" description="Disordered" evidence="1">
    <location>
        <begin position="113"/>
        <end position="134"/>
    </location>
</feature>
<dbReference type="OrthoDB" id="2403832at2759"/>
<evidence type="ECO:0000313" key="4">
    <source>
        <dbReference type="Proteomes" id="UP000193648"/>
    </source>
</evidence>
<evidence type="ECO:0000313" key="3">
    <source>
        <dbReference type="EMBL" id="ORZ04985.1"/>
    </source>
</evidence>
<name>A0A1Y2G9S1_9FUNG</name>
<evidence type="ECO:0000256" key="2">
    <source>
        <dbReference type="SAM" id="Phobius"/>
    </source>
</evidence>
<proteinExistence type="predicted"/>
<feature type="compositionally biased region" description="Acidic residues" evidence="1">
    <location>
        <begin position="301"/>
        <end position="311"/>
    </location>
</feature>
<keyword evidence="2" id="KW-0812">Transmembrane</keyword>
<feature type="compositionally biased region" description="Low complexity" evidence="1">
    <location>
        <begin position="213"/>
        <end position="233"/>
    </location>
</feature>
<accession>A0A1Y2G9S1</accession>
<feature type="region of interest" description="Disordered" evidence="1">
    <location>
        <begin position="208"/>
        <end position="237"/>
    </location>
</feature>
<dbReference type="InParanoid" id="A0A1Y2G9S1"/>